<evidence type="ECO:0000313" key="3">
    <source>
        <dbReference type="Proteomes" id="UP001321760"/>
    </source>
</evidence>
<reference evidence="2" key="1">
    <citation type="journal article" date="2023" name="Mol. Phylogenet. Evol.">
        <title>Genome-scale phylogeny and comparative genomics of the fungal order Sordariales.</title>
        <authorList>
            <person name="Hensen N."/>
            <person name="Bonometti L."/>
            <person name="Westerberg I."/>
            <person name="Brannstrom I.O."/>
            <person name="Guillou S."/>
            <person name="Cros-Aarteil S."/>
            <person name="Calhoun S."/>
            <person name="Haridas S."/>
            <person name="Kuo A."/>
            <person name="Mondo S."/>
            <person name="Pangilinan J."/>
            <person name="Riley R."/>
            <person name="LaButti K."/>
            <person name="Andreopoulos B."/>
            <person name="Lipzen A."/>
            <person name="Chen C."/>
            <person name="Yan M."/>
            <person name="Daum C."/>
            <person name="Ng V."/>
            <person name="Clum A."/>
            <person name="Steindorff A."/>
            <person name="Ohm R.A."/>
            <person name="Martin F."/>
            <person name="Silar P."/>
            <person name="Natvig D.O."/>
            <person name="Lalanne C."/>
            <person name="Gautier V."/>
            <person name="Ament-Velasquez S.L."/>
            <person name="Kruys A."/>
            <person name="Hutchinson M.I."/>
            <person name="Powell A.J."/>
            <person name="Barry K."/>
            <person name="Miller A.N."/>
            <person name="Grigoriev I.V."/>
            <person name="Debuchy R."/>
            <person name="Gladieux P."/>
            <person name="Hiltunen Thoren M."/>
            <person name="Johannesson H."/>
        </authorList>
    </citation>
    <scope>NUCLEOTIDE SEQUENCE</scope>
    <source>
        <strain evidence="2">PSN243</strain>
    </source>
</reference>
<gene>
    <name evidence="2" type="ORF">QBC34DRAFT_30706</name>
</gene>
<dbReference type="Proteomes" id="UP001321760">
    <property type="component" value="Unassembled WGS sequence"/>
</dbReference>
<dbReference type="EMBL" id="MU866030">
    <property type="protein sequence ID" value="KAK4442142.1"/>
    <property type="molecule type" value="Genomic_DNA"/>
</dbReference>
<evidence type="ECO:0000313" key="2">
    <source>
        <dbReference type="EMBL" id="KAK4442142.1"/>
    </source>
</evidence>
<dbReference type="AlphaFoldDB" id="A0AAV9G176"/>
<feature type="region of interest" description="Disordered" evidence="1">
    <location>
        <begin position="55"/>
        <end position="84"/>
    </location>
</feature>
<name>A0AAV9G176_9PEZI</name>
<proteinExistence type="predicted"/>
<evidence type="ECO:0000256" key="1">
    <source>
        <dbReference type="SAM" id="MobiDB-lite"/>
    </source>
</evidence>
<organism evidence="2 3">
    <name type="scientific">Podospora aff. communis PSN243</name>
    <dbReference type="NCBI Taxonomy" id="3040156"/>
    <lineage>
        <taxon>Eukaryota</taxon>
        <taxon>Fungi</taxon>
        <taxon>Dikarya</taxon>
        <taxon>Ascomycota</taxon>
        <taxon>Pezizomycotina</taxon>
        <taxon>Sordariomycetes</taxon>
        <taxon>Sordariomycetidae</taxon>
        <taxon>Sordariales</taxon>
        <taxon>Podosporaceae</taxon>
        <taxon>Podospora</taxon>
    </lineage>
</organism>
<protein>
    <submittedName>
        <fullName evidence="2">Uncharacterized protein</fullName>
    </submittedName>
</protein>
<comment type="caution">
    <text evidence="2">The sequence shown here is derived from an EMBL/GenBank/DDBJ whole genome shotgun (WGS) entry which is preliminary data.</text>
</comment>
<reference evidence="2" key="2">
    <citation type="submission" date="2023-05" db="EMBL/GenBank/DDBJ databases">
        <authorList>
            <consortium name="Lawrence Berkeley National Laboratory"/>
            <person name="Steindorff A."/>
            <person name="Hensen N."/>
            <person name="Bonometti L."/>
            <person name="Westerberg I."/>
            <person name="Brannstrom I.O."/>
            <person name="Guillou S."/>
            <person name="Cros-Aarteil S."/>
            <person name="Calhoun S."/>
            <person name="Haridas S."/>
            <person name="Kuo A."/>
            <person name="Mondo S."/>
            <person name="Pangilinan J."/>
            <person name="Riley R."/>
            <person name="Labutti K."/>
            <person name="Andreopoulos B."/>
            <person name="Lipzen A."/>
            <person name="Chen C."/>
            <person name="Yanf M."/>
            <person name="Daum C."/>
            <person name="Ng V."/>
            <person name="Clum A."/>
            <person name="Ohm R."/>
            <person name="Martin F."/>
            <person name="Silar P."/>
            <person name="Natvig D."/>
            <person name="Lalanne C."/>
            <person name="Gautier V."/>
            <person name="Ament-Velasquez S.L."/>
            <person name="Kruys A."/>
            <person name="Hutchinson M.I."/>
            <person name="Powell A.J."/>
            <person name="Barry K."/>
            <person name="Miller A.N."/>
            <person name="Grigoriev I.V."/>
            <person name="Debuchy R."/>
            <person name="Gladieux P."/>
            <person name="Thoren M.H."/>
            <person name="Johannesson H."/>
        </authorList>
    </citation>
    <scope>NUCLEOTIDE SEQUENCE</scope>
    <source>
        <strain evidence="2">PSN243</strain>
    </source>
</reference>
<sequence>MLALLRGAKLATACSVPSRGSCKCPLGLGPQRAAAATWTTPPTWIRHLDDAQSVKSHSSEWGPVSNPDSRRPGAASPVQGGNLRPNTCCPTTSTLLLPNPTAWATVRFQSKQRTVSEVFFPPWMAASAAGQVRLASGNFDRGRRKQGGEPTTFLPTALNLLTYLLKLVRVESSIRRHRFARQPAAEPANLQTAMPSRGAAVRYWMPLQA</sequence>
<keyword evidence="3" id="KW-1185">Reference proteome</keyword>
<accession>A0AAV9G176</accession>